<keyword evidence="1" id="KW-1133">Transmembrane helix</keyword>
<evidence type="ECO:0000313" key="2">
    <source>
        <dbReference type="EMBL" id="KKR41569.1"/>
    </source>
</evidence>
<protein>
    <submittedName>
        <fullName evidence="2">Uncharacterized protein</fullName>
    </submittedName>
</protein>
<comment type="caution">
    <text evidence="2">The sequence shown here is derived from an EMBL/GenBank/DDBJ whole genome shotgun (WGS) entry which is preliminary data.</text>
</comment>
<gene>
    <name evidence="2" type="ORF">UT77_C0009G0027</name>
</gene>
<evidence type="ECO:0000256" key="1">
    <source>
        <dbReference type="SAM" id="Phobius"/>
    </source>
</evidence>
<proteinExistence type="predicted"/>
<keyword evidence="1" id="KW-0472">Membrane</keyword>
<dbReference type="Proteomes" id="UP000034881">
    <property type="component" value="Unassembled WGS sequence"/>
</dbReference>
<feature type="transmembrane region" description="Helical" evidence="1">
    <location>
        <begin position="12"/>
        <end position="33"/>
    </location>
</feature>
<keyword evidence="1" id="KW-0812">Transmembrane</keyword>
<evidence type="ECO:0000313" key="3">
    <source>
        <dbReference type="Proteomes" id="UP000034881"/>
    </source>
</evidence>
<dbReference type="AlphaFoldDB" id="A0A0G0QMB0"/>
<dbReference type="EMBL" id="LBYB01000009">
    <property type="protein sequence ID" value="KKR41569.1"/>
    <property type="molecule type" value="Genomic_DNA"/>
</dbReference>
<organism evidence="2 3">
    <name type="scientific">Candidatus Daviesbacteria bacterium GW2011_GWC2_40_12</name>
    <dbReference type="NCBI Taxonomy" id="1618431"/>
    <lineage>
        <taxon>Bacteria</taxon>
        <taxon>Candidatus Daviesiibacteriota</taxon>
    </lineage>
</organism>
<name>A0A0G0QMB0_9BACT</name>
<accession>A0A0G0QMB0</accession>
<reference evidence="2 3" key="1">
    <citation type="journal article" date="2015" name="Nature">
        <title>rRNA introns, odd ribosomes, and small enigmatic genomes across a large radiation of phyla.</title>
        <authorList>
            <person name="Brown C.T."/>
            <person name="Hug L.A."/>
            <person name="Thomas B.C."/>
            <person name="Sharon I."/>
            <person name="Castelle C.J."/>
            <person name="Singh A."/>
            <person name="Wilkins M.J."/>
            <person name="Williams K.H."/>
            <person name="Banfield J.F."/>
        </authorList>
    </citation>
    <scope>NUCLEOTIDE SEQUENCE [LARGE SCALE GENOMIC DNA]</scope>
</reference>
<sequence length="149" mass="16788">MKKALDFIKNNFVYFLAGFAVAVALISLIIGQLSPQKPPVPTNQPIPVFNPSPASSVLDSRPVGGESYQKVTKDDLDQFRKDSLVSKLIKMLPYTGTNFSLEYDYSTNRFFYALTSGQEARGNEELDLFLKNNQVESRTWLKNLMLKSN</sequence>